<proteinExistence type="predicted"/>
<feature type="region of interest" description="Disordered" evidence="1">
    <location>
        <begin position="205"/>
        <end position="253"/>
    </location>
</feature>
<dbReference type="OrthoDB" id="5387995at2759"/>
<reference evidence="2" key="1">
    <citation type="journal article" date="2020" name="Stud. Mycol.">
        <title>101 Dothideomycetes genomes: a test case for predicting lifestyles and emergence of pathogens.</title>
        <authorList>
            <person name="Haridas S."/>
            <person name="Albert R."/>
            <person name="Binder M."/>
            <person name="Bloem J."/>
            <person name="Labutti K."/>
            <person name="Salamov A."/>
            <person name="Andreopoulos B."/>
            <person name="Baker S."/>
            <person name="Barry K."/>
            <person name="Bills G."/>
            <person name="Bluhm B."/>
            <person name="Cannon C."/>
            <person name="Castanera R."/>
            <person name="Culley D."/>
            <person name="Daum C."/>
            <person name="Ezra D."/>
            <person name="Gonzalez J."/>
            <person name="Henrissat B."/>
            <person name="Kuo A."/>
            <person name="Liang C."/>
            <person name="Lipzen A."/>
            <person name="Lutzoni F."/>
            <person name="Magnuson J."/>
            <person name="Mondo S."/>
            <person name="Nolan M."/>
            <person name="Ohm R."/>
            <person name="Pangilinan J."/>
            <person name="Park H.-J."/>
            <person name="Ramirez L."/>
            <person name="Alfaro M."/>
            <person name="Sun H."/>
            <person name="Tritt A."/>
            <person name="Yoshinaga Y."/>
            <person name="Zwiers L.-H."/>
            <person name="Turgeon B."/>
            <person name="Goodwin S."/>
            <person name="Spatafora J."/>
            <person name="Crous P."/>
            <person name="Grigoriev I."/>
        </authorList>
    </citation>
    <scope>NUCLEOTIDE SEQUENCE</scope>
    <source>
        <strain evidence="2">CBS 113979</strain>
    </source>
</reference>
<accession>A0A6G1H9K5</accession>
<feature type="compositionally biased region" description="Low complexity" evidence="1">
    <location>
        <begin position="206"/>
        <end position="223"/>
    </location>
</feature>
<dbReference type="Proteomes" id="UP000800041">
    <property type="component" value="Unassembled WGS sequence"/>
</dbReference>
<keyword evidence="3" id="KW-1185">Reference proteome</keyword>
<dbReference type="AlphaFoldDB" id="A0A6G1H9K5"/>
<sequence length="340" mass="37157">MSRLLQSILPASALASPSIFTFRAGPLPVFLNFSSSASSQPQPTPSPNFTQVAPPPPPPKRRATPSRKRLRPLSDLDGETTPPFSGSKKKRRLRLTLITSRLSRPYSTPATHIVDRGSSKIAVWARQRGMLVGRSSRELLRKAAIMNGARTKGLVRLRKREDIPDLVGRQGVLRMEQTRARDPLVVERPGTQAWVLGNRGCGGGSPNVNPNGVLLQPQPQPQKEMQKPLKSPPVESPNRIPRRTYSPLPPSPLGLSNYDALDLEYEIHDEVEDYTDDDSHSFYSDFGMLDPAGAVMDQHDYVDSYVGLKESGLDMTTPPGAMAAAVTLGRVVSPNFVAVG</sequence>
<name>A0A6G1H9K5_9PEZI</name>
<gene>
    <name evidence="2" type="ORF">K402DRAFT_418018</name>
</gene>
<evidence type="ECO:0000313" key="3">
    <source>
        <dbReference type="Proteomes" id="UP000800041"/>
    </source>
</evidence>
<organism evidence="2 3">
    <name type="scientific">Aulographum hederae CBS 113979</name>
    <dbReference type="NCBI Taxonomy" id="1176131"/>
    <lineage>
        <taxon>Eukaryota</taxon>
        <taxon>Fungi</taxon>
        <taxon>Dikarya</taxon>
        <taxon>Ascomycota</taxon>
        <taxon>Pezizomycotina</taxon>
        <taxon>Dothideomycetes</taxon>
        <taxon>Pleosporomycetidae</taxon>
        <taxon>Aulographales</taxon>
        <taxon>Aulographaceae</taxon>
    </lineage>
</organism>
<feature type="compositionally biased region" description="Basic residues" evidence="1">
    <location>
        <begin position="59"/>
        <end position="71"/>
    </location>
</feature>
<evidence type="ECO:0000313" key="2">
    <source>
        <dbReference type="EMBL" id="KAF1989906.1"/>
    </source>
</evidence>
<evidence type="ECO:0000256" key="1">
    <source>
        <dbReference type="SAM" id="MobiDB-lite"/>
    </source>
</evidence>
<feature type="region of interest" description="Disordered" evidence="1">
    <location>
        <begin position="35"/>
        <end position="92"/>
    </location>
</feature>
<dbReference type="EMBL" id="ML977143">
    <property type="protein sequence ID" value="KAF1989906.1"/>
    <property type="molecule type" value="Genomic_DNA"/>
</dbReference>
<protein>
    <submittedName>
        <fullName evidence="2">Uncharacterized protein</fullName>
    </submittedName>
</protein>